<dbReference type="InterPro" id="IPR036148">
    <property type="entry name" value="MmgE/PrpD_sf"/>
</dbReference>
<dbReference type="PANTHER" id="PTHR16943:SF8">
    <property type="entry name" value="2-METHYLCITRATE DEHYDRATASE"/>
    <property type="match status" value="1"/>
</dbReference>
<dbReference type="Pfam" id="PF19305">
    <property type="entry name" value="MmgE_PrpD_C"/>
    <property type="match status" value="1"/>
</dbReference>
<comment type="similarity">
    <text evidence="1">Belongs to the PrpD family.</text>
</comment>
<evidence type="ECO:0000313" key="4">
    <source>
        <dbReference type="EMBL" id="GHD45454.1"/>
    </source>
</evidence>
<evidence type="ECO:0000313" key="5">
    <source>
        <dbReference type="Proteomes" id="UP000630353"/>
    </source>
</evidence>
<reference evidence="4" key="1">
    <citation type="journal article" date="2014" name="Int. J. Syst. Evol. Microbiol.">
        <title>Complete genome sequence of Corynebacterium casei LMG S-19264T (=DSM 44701T), isolated from a smear-ripened cheese.</title>
        <authorList>
            <consortium name="US DOE Joint Genome Institute (JGI-PGF)"/>
            <person name="Walter F."/>
            <person name="Albersmeier A."/>
            <person name="Kalinowski J."/>
            <person name="Ruckert C."/>
        </authorList>
    </citation>
    <scope>NUCLEOTIDE SEQUENCE</scope>
    <source>
        <strain evidence="4">KCTC 42651</strain>
    </source>
</reference>
<proteinExistence type="inferred from homology"/>
<dbReference type="Gene3D" id="1.10.4100.10">
    <property type="entry name" value="2-methylcitrate dehydratase PrpD"/>
    <property type="match status" value="1"/>
</dbReference>
<dbReference type="InterPro" id="IPR045336">
    <property type="entry name" value="MmgE_PrpD_N"/>
</dbReference>
<gene>
    <name evidence="4" type="ORF">GCM10017083_13430</name>
</gene>
<accession>A0A918XQP3</accession>
<reference evidence="4" key="2">
    <citation type="submission" date="2020-09" db="EMBL/GenBank/DDBJ databases">
        <authorList>
            <person name="Sun Q."/>
            <person name="Kim S."/>
        </authorList>
    </citation>
    <scope>NUCLEOTIDE SEQUENCE</scope>
    <source>
        <strain evidence="4">KCTC 42651</strain>
    </source>
</reference>
<feature type="domain" description="MmgE/PrpD N-terminal" evidence="2">
    <location>
        <begin position="21"/>
        <end position="250"/>
    </location>
</feature>
<dbReference type="EMBL" id="BMZS01000003">
    <property type="protein sequence ID" value="GHD45454.1"/>
    <property type="molecule type" value="Genomic_DNA"/>
</dbReference>
<dbReference type="InterPro" id="IPR042183">
    <property type="entry name" value="MmgE/PrpD_sf_1"/>
</dbReference>
<sequence length="470" mass="48526">MSIAVAAPGTARNGLSTTEVLTTFAVEAPVDDRAVSAAVPVVLDTLAVTMAGGVEPPVQALAGTLEPQAGGVPSFWSDQAYRQDDAALLIGMASHVLDYDDVSVIAMCHPSVPVLSALLATADRRNTSGRELLEAFAVGTEVLIRLGQAMGFRHYGLGFHATATLGTVGAAAACARLLKLDRRQTGHALAIAASMASGLRANFGSMVKSLHVGIAAANGQKAARLAAGGIEGAADAFDGEGFLNAFSGGTVTSWPEEVGLGTPFAILQPGFEQKRYPCCYMLHKIIEATLALKRETGLGLDDVASATVDMPNGATKPLIHPYPRSGMNALFSAPHAVVAGLSDGRIDLRSFTDDAVARPGIQGRLNDVAVVEDTAAAKQGAEVGAAPVTVTLRPRSGAAVSRTVTALPGSPQDPITPEQALAKWTDCLLRANPDADPQAVGRLFDEGRDLAGAPEIAGWLGRMAEVARRD</sequence>
<organism evidence="4 5">
    <name type="scientific">Thalassobaculum fulvum</name>
    <dbReference type="NCBI Taxonomy" id="1633335"/>
    <lineage>
        <taxon>Bacteria</taxon>
        <taxon>Pseudomonadati</taxon>
        <taxon>Pseudomonadota</taxon>
        <taxon>Alphaproteobacteria</taxon>
        <taxon>Rhodospirillales</taxon>
        <taxon>Thalassobaculaceae</taxon>
        <taxon>Thalassobaculum</taxon>
    </lineage>
</organism>
<dbReference type="GO" id="GO:0016829">
    <property type="term" value="F:lyase activity"/>
    <property type="evidence" value="ECO:0007669"/>
    <property type="project" value="InterPro"/>
</dbReference>
<evidence type="ECO:0000259" key="3">
    <source>
        <dbReference type="Pfam" id="PF19305"/>
    </source>
</evidence>
<name>A0A918XQP3_9PROT</name>
<dbReference type="InterPro" id="IPR045337">
    <property type="entry name" value="MmgE_PrpD_C"/>
</dbReference>
<dbReference type="Proteomes" id="UP000630353">
    <property type="component" value="Unassembled WGS sequence"/>
</dbReference>
<dbReference type="RefSeq" id="WP_189988185.1">
    <property type="nucleotide sequence ID" value="NZ_BMZS01000003.1"/>
</dbReference>
<comment type="caution">
    <text evidence="4">The sequence shown here is derived from an EMBL/GenBank/DDBJ whole genome shotgun (WGS) entry which is preliminary data.</text>
</comment>
<feature type="domain" description="MmgE/PrpD C-terminal" evidence="3">
    <location>
        <begin position="276"/>
        <end position="431"/>
    </location>
</feature>
<evidence type="ECO:0000259" key="2">
    <source>
        <dbReference type="Pfam" id="PF03972"/>
    </source>
</evidence>
<dbReference type="PANTHER" id="PTHR16943">
    <property type="entry name" value="2-METHYLCITRATE DEHYDRATASE-RELATED"/>
    <property type="match status" value="1"/>
</dbReference>
<dbReference type="SUPFAM" id="SSF103378">
    <property type="entry name" value="2-methylcitrate dehydratase PrpD"/>
    <property type="match status" value="1"/>
</dbReference>
<protein>
    <submittedName>
        <fullName evidence="4">Protein involved in propionate catabolism</fullName>
    </submittedName>
</protein>
<keyword evidence="5" id="KW-1185">Reference proteome</keyword>
<dbReference type="AlphaFoldDB" id="A0A918XQP3"/>
<dbReference type="Pfam" id="PF03972">
    <property type="entry name" value="MmgE_PrpD_N"/>
    <property type="match status" value="1"/>
</dbReference>
<dbReference type="InterPro" id="IPR005656">
    <property type="entry name" value="MmgE_PrpD"/>
</dbReference>
<dbReference type="InterPro" id="IPR042188">
    <property type="entry name" value="MmgE/PrpD_sf_2"/>
</dbReference>
<dbReference type="Gene3D" id="3.30.1330.120">
    <property type="entry name" value="2-methylcitrate dehydratase PrpD"/>
    <property type="match status" value="1"/>
</dbReference>
<evidence type="ECO:0000256" key="1">
    <source>
        <dbReference type="ARBA" id="ARBA00006174"/>
    </source>
</evidence>